<keyword evidence="1" id="KW-0472">Membrane</keyword>
<proteinExistence type="predicted"/>
<protein>
    <submittedName>
        <fullName evidence="2">Uncharacterized protein</fullName>
    </submittedName>
</protein>
<evidence type="ECO:0000256" key="1">
    <source>
        <dbReference type="SAM" id="Phobius"/>
    </source>
</evidence>
<dbReference type="AlphaFoldDB" id="A0A0F9HNA4"/>
<accession>A0A0F9HNA4</accession>
<feature type="transmembrane region" description="Helical" evidence="1">
    <location>
        <begin position="6"/>
        <end position="24"/>
    </location>
</feature>
<gene>
    <name evidence="2" type="ORF">LCGC14_1977350</name>
</gene>
<keyword evidence="1" id="KW-1133">Transmembrane helix</keyword>
<dbReference type="EMBL" id="LAZR01022059">
    <property type="protein sequence ID" value="KKL83180.1"/>
    <property type="molecule type" value="Genomic_DNA"/>
</dbReference>
<sequence length="110" mass="12766">MNFLLTLFFTFIFVVLIFLVFIRVGTPVYHLDKQNLVTLLTLVVEGRATENDWQVFLGMPIRHNEQLEEIRRRCYDISEHEYIGGSGYLLTETGIEDVNKLLTELIGGEE</sequence>
<comment type="caution">
    <text evidence="2">The sequence shown here is derived from an EMBL/GenBank/DDBJ whole genome shotgun (WGS) entry which is preliminary data.</text>
</comment>
<organism evidence="2">
    <name type="scientific">marine sediment metagenome</name>
    <dbReference type="NCBI Taxonomy" id="412755"/>
    <lineage>
        <taxon>unclassified sequences</taxon>
        <taxon>metagenomes</taxon>
        <taxon>ecological metagenomes</taxon>
    </lineage>
</organism>
<keyword evidence="1" id="KW-0812">Transmembrane</keyword>
<name>A0A0F9HNA4_9ZZZZ</name>
<evidence type="ECO:0000313" key="2">
    <source>
        <dbReference type="EMBL" id="KKL83180.1"/>
    </source>
</evidence>
<reference evidence="2" key="1">
    <citation type="journal article" date="2015" name="Nature">
        <title>Complex archaea that bridge the gap between prokaryotes and eukaryotes.</title>
        <authorList>
            <person name="Spang A."/>
            <person name="Saw J.H."/>
            <person name="Jorgensen S.L."/>
            <person name="Zaremba-Niedzwiedzka K."/>
            <person name="Martijn J."/>
            <person name="Lind A.E."/>
            <person name="van Eijk R."/>
            <person name="Schleper C."/>
            <person name="Guy L."/>
            <person name="Ettema T.J."/>
        </authorList>
    </citation>
    <scope>NUCLEOTIDE SEQUENCE</scope>
</reference>